<comment type="caution">
    <text evidence="14">The sequence shown here is derived from an EMBL/GenBank/DDBJ whole genome shotgun (WGS) entry which is preliminary data.</text>
</comment>
<dbReference type="SUPFAM" id="SSF55874">
    <property type="entry name" value="ATPase domain of HSP90 chaperone/DNA topoisomerase II/histidine kinase"/>
    <property type="match status" value="1"/>
</dbReference>
<dbReference type="Gene3D" id="3.40.50.2300">
    <property type="match status" value="1"/>
</dbReference>
<evidence type="ECO:0000313" key="15">
    <source>
        <dbReference type="Proteomes" id="UP000023795"/>
    </source>
</evidence>
<dbReference type="Gene3D" id="3.30.565.10">
    <property type="entry name" value="Histidine kinase-like ATPase, C-terminal domain"/>
    <property type="match status" value="1"/>
</dbReference>
<dbReference type="STRING" id="1230338.MOMA_04380"/>
<dbReference type="CDD" id="cd17546">
    <property type="entry name" value="REC_hyHK_CKI1_RcsC-like"/>
    <property type="match status" value="1"/>
</dbReference>
<gene>
    <name evidence="14" type="ORF">MOMA_04380</name>
</gene>
<dbReference type="SMART" id="SM00448">
    <property type="entry name" value="REC"/>
    <property type="match status" value="1"/>
</dbReference>
<proteinExistence type="predicted"/>
<dbReference type="PANTHER" id="PTHR45339:SF1">
    <property type="entry name" value="HYBRID SIGNAL TRANSDUCTION HISTIDINE KINASE J"/>
    <property type="match status" value="1"/>
</dbReference>
<evidence type="ECO:0000256" key="1">
    <source>
        <dbReference type="ARBA" id="ARBA00000085"/>
    </source>
</evidence>
<keyword evidence="5" id="KW-0547">Nucleotide-binding</keyword>
<dbReference type="Proteomes" id="UP000023795">
    <property type="component" value="Unassembled WGS sequence"/>
</dbReference>
<evidence type="ECO:0000256" key="8">
    <source>
        <dbReference type="ARBA" id="ARBA00023012"/>
    </source>
</evidence>
<dbReference type="AlphaFoldDB" id="L2F9B4"/>
<evidence type="ECO:0000259" key="13">
    <source>
        <dbReference type="PROSITE" id="PS50110"/>
    </source>
</evidence>
<dbReference type="SMART" id="SM00387">
    <property type="entry name" value="HATPase_c"/>
    <property type="match status" value="1"/>
</dbReference>
<dbReference type="FunFam" id="1.10.287.130:FF:000002">
    <property type="entry name" value="Two-component osmosensing histidine kinase"/>
    <property type="match status" value="1"/>
</dbReference>
<evidence type="ECO:0000259" key="12">
    <source>
        <dbReference type="PROSITE" id="PS50109"/>
    </source>
</evidence>
<dbReference type="Pfam" id="PF00072">
    <property type="entry name" value="Response_reg"/>
    <property type="match status" value="1"/>
</dbReference>
<dbReference type="SUPFAM" id="SSF52172">
    <property type="entry name" value="CheY-like"/>
    <property type="match status" value="1"/>
</dbReference>
<dbReference type="SMART" id="SM00388">
    <property type="entry name" value="HisKA"/>
    <property type="match status" value="1"/>
</dbReference>
<dbReference type="SUPFAM" id="SSF47384">
    <property type="entry name" value="Homodimeric domain of signal transducing histidine kinase"/>
    <property type="match status" value="1"/>
</dbReference>
<dbReference type="PANTHER" id="PTHR45339">
    <property type="entry name" value="HYBRID SIGNAL TRANSDUCTION HISTIDINE KINASE J"/>
    <property type="match status" value="1"/>
</dbReference>
<sequence length="562" mass="63452">MINNCQIPSAPVALNEAERLAKLAQYQIMFSEPEPAFERIVHLVQEFFQPNFNMVGITFINEDTHFTKACVGYASSDLPRDFAICSYTILDTKPLVILDTMLDERFKNNALVTAYPFLRFYAGAPILVENTQGEPVALGALCIFDNMPREEFSQKNIQILEQFAKLVSDALNARLQKQQAERADEIKSAFLANMSHEIRTPMNGILGMLDLLTQTPINRQQREYISHLKNANKYLLNIANDILDFSKVASGQIQFCKTFFNLKELCQQVIAIFCLTAYENNIELTFEYPHDLTEFVKTDPVRVRQILVNLVNNAIKFTPNGGKVTLKVVNCCHDHEIKFQVIDSGCGIRPESQAVIFDAYNQADKLTHRVYGGTGLGLSVCKALAESMGGTISIDSEIDKGSTFSLCLPLERLNDTDCQALRIGDDFVKQDHNNHLPAHILLAEDNKINAIVAIKSLEKFGYTVDLAKNGQEAVTLFSNNPDKYQMILMDHQMPIMDGVQATKELKKRFDKLPPIIAVTAHAKHGNKDLYLKVGMQDYCTKPYKPEFLDHMIQTWLKNYAVF</sequence>
<protein>
    <recommendedName>
        <fullName evidence="10">Sensory/regulatory protein RpfC</fullName>
        <ecNumber evidence="2">2.7.13.3</ecNumber>
    </recommendedName>
</protein>
<dbReference type="FunFam" id="3.30.565.10:FF:000010">
    <property type="entry name" value="Sensor histidine kinase RcsC"/>
    <property type="match status" value="1"/>
</dbReference>
<name>L2F9B4_9GAMM</name>
<evidence type="ECO:0000256" key="7">
    <source>
        <dbReference type="ARBA" id="ARBA00022840"/>
    </source>
</evidence>
<dbReference type="InterPro" id="IPR036097">
    <property type="entry name" value="HisK_dim/P_sf"/>
</dbReference>
<dbReference type="CDD" id="cd00082">
    <property type="entry name" value="HisKA"/>
    <property type="match status" value="1"/>
</dbReference>
<dbReference type="PROSITE" id="PS50109">
    <property type="entry name" value="HIS_KIN"/>
    <property type="match status" value="1"/>
</dbReference>
<organism evidence="14 15">
    <name type="scientific">Moraxella macacae 0408225</name>
    <dbReference type="NCBI Taxonomy" id="1230338"/>
    <lineage>
        <taxon>Bacteria</taxon>
        <taxon>Pseudomonadati</taxon>
        <taxon>Pseudomonadota</taxon>
        <taxon>Gammaproteobacteria</taxon>
        <taxon>Moraxellales</taxon>
        <taxon>Moraxellaceae</taxon>
        <taxon>Moraxella</taxon>
    </lineage>
</organism>
<dbReference type="InterPro" id="IPR001789">
    <property type="entry name" value="Sig_transdc_resp-reg_receiver"/>
</dbReference>
<dbReference type="PATRIC" id="fig|1230338.3.peg.951"/>
<keyword evidence="4" id="KW-0808">Transferase</keyword>
<dbReference type="InterPro" id="IPR011006">
    <property type="entry name" value="CheY-like_superfamily"/>
</dbReference>
<dbReference type="GO" id="GO:0000155">
    <property type="term" value="F:phosphorelay sensor kinase activity"/>
    <property type="evidence" value="ECO:0007669"/>
    <property type="project" value="InterPro"/>
</dbReference>
<dbReference type="CDD" id="cd16922">
    <property type="entry name" value="HATPase_EvgS-ArcB-TorS-like"/>
    <property type="match status" value="1"/>
</dbReference>
<evidence type="ECO:0000256" key="5">
    <source>
        <dbReference type="ARBA" id="ARBA00022741"/>
    </source>
</evidence>
<dbReference type="Gene3D" id="3.30.450.40">
    <property type="match status" value="1"/>
</dbReference>
<keyword evidence="8" id="KW-0902">Two-component regulatory system</keyword>
<dbReference type="InterPro" id="IPR003018">
    <property type="entry name" value="GAF"/>
</dbReference>
<feature type="domain" description="Response regulatory" evidence="13">
    <location>
        <begin position="439"/>
        <end position="556"/>
    </location>
</feature>
<evidence type="ECO:0000256" key="2">
    <source>
        <dbReference type="ARBA" id="ARBA00012438"/>
    </source>
</evidence>
<dbReference type="PRINTS" id="PR00344">
    <property type="entry name" value="BCTRLSENSOR"/>
</dbReference>
<dbReference type="InterPro" id="IPR003661">
    <property type="entry name" value="HisK_dim/P_dom"/>
</dbReference>
<dbReference type="Gene3D" id="1.10.287.130">
    <property type="match status" value="1"/>
</dbReference>
<feature type="domain" description="Histidine kinase" evidence="12">
    <location>
        <begin position="193"/>
        <end position="412"/>
    </location>
</feature>
<evidence type="ECO:0000256" key="4">
    <source>
        <dbReference type="ARBA" id="ARBA00022679"/>
    </source>
</evidence>
<dbReference type="eggNOG" id="COG2205">
    <property type="taxonomic scope" value="Bacteria"/>
</dbReference>
<evidence type="ECO:0000256" key="9">
    <source>
        <dbReference type="ARBA" id="ARBA00064003"/>
    </source>
</evidence>
<dbReference type="InterPro" id="IPR004358">
    <property type="entry name" value="Sig_transdc_His_kin-like_C"/>
</dbReference>
<dbReference type="SUPFAM" id="SSF55781">
    <property type="entry name" value="GAF domain-like"/>
    <property type="match status" value="1"/>
</dbReference>
<dbReference type="EMBL" id="ANIN01000001">
    <property type="protein sequence ID" value="ELA09612.1"/>
    <property type="molecule type" value="Genomic_DNA"/>
</dbReference>
<dbReference type="InterPro" id="IPR029016">
    <property type="entry name" value="GAF-like_dom_sf"/>
</dbReference>
<comment type="subunit">
    <text evidence="9">At low DSF concentrations, interacts with RpfF.</text>
</comment>
<keyword evidence="3 11" id="KW-0597">Phosphoprotein</keyword>
<dbReference type="Pfam" id="PF00512">
    <property type="entry name" value="HisKA"/>
    <property type="match status" value="1"/>
</dbReference>
<feature type="modified residue" description="4-aspartylphosphate" evidence="11">
    <location>
        <position position="490"/>
    </location>
</feature>
<keyword evidence="6 14" id="KW-0418">Kinase</keyword>
<keyword evidence="15" id="KW-1185">Reference proteome</keyword>
<dbReference type="InterPro" id="IPR005467">
    <property type="entry name" value="His_kinase_dom"/>
</dbReference>
<keyword evidence="7" id="KW-0067">ATP-binding</keyword>
<dbReference type="EC" id="2.7.13.3" evidence="2"/>
<reference evidence="14 15" key="1">
    <citation type="journal article" date="2013" name="Genome Announc.">
        <title>Genome Sequence of Moraxella macacae 0408225, a Novel Bacterial Species Isolated from a Cynomolgus Macaque with Epistaxis.</title>
        <authorList>
            <person name="Ladner J.T."/>
            <person name="Whitehouse C.A."/>
            <person name="Koroleva G.I."/>
            <person name="Palacios G.F."/>
        </authorList>
    </citation>
    <scope>NUCLEOTIDE SEQUENCE [LARGE SCALE GENOMIC DNA]</scope>
    <source>
        <strain evidence="14 15">0408225</strain>
    </source>
</reference>
<dbReference type="InterPro" id="IPR003594">
    <property type="entry name" value="HATPase_dom"/>
</dbReference>
<evidence type="ECO:0000313" key="14">
    <source>
        <dbReference type="EMBL" id="ELA09612.1"/>
    </source>
</evidence>
<dbReference type="Pfam" id="PF02518">
    <property type="entry name" value="HATPase_c"/>
    <property type="match status" value="1"/>
</dbReference>
<accession>L2F9B4</accession>
<dbReference type="PROSITE" id="PS50110">
    <property type="entry name" value="RESPONSE_REGULATORY"/>
    <property type="match status" value="1"/>
</dbReference>
<evidence type="ECO:0000256" key="10">
    <source>
        <dbReference type="ARBA" id="ARBA00068150"/>
    </source>
</evidence>
<evidence type="ECO:0000256" key="11">
    <source>
        <dbReference type="PROSITE-ProRule" id="PRU00169"/>
    </source>
</evidence>
<dbReference type="GO" id="GO:0005524">
    <property type="term" value="F:ATP binding"/>
    <property type="evidence" value="ECO:0007669"/>
    <property type="project" value="UniProtKB-KW"/>
</dbReference>
<dbReference type="Pfam" id="PF01590">
    <property type="entry name" value="GAF"/>
    <property type="match status" value="1"/>
</dbReference>
<comment type="catalytic activity">
    <reaction evidence="1">
        <text>ATP + protein L-histidine = ADP + protein N-phospho-L-histidine.</text>
        <dbReference type="EC" id="2.7.13.3"/>
    </reaction>
</comment>
<evidence type="ECO:0000256" key="6">
    <source>
        <dbReference type="ARBA" id="ARBA00022777"/>
    </source>
</evidence>
<evidence type="ECO:0000256" key="3">
    <source>
        <dbReference type="ARBA" id="ARBA00022553"/>
    </source>
</evidence>
<dbReference type="RefSeq" id="WP_009767430.1">
    <property type="nucleotide sequence ID" value="NZ_ANIN01000001.1"/>
</dbReference>
<dbReference type="InterPro" id="IPR036890">
    <property type="entry name" value="HATPase_C_sf"/>
</dbReference>